<dbReference type="InterPro" id="IPR002110">
    <property type="entry name" value="Ankyrin_rpt"/>
</dbReference>
<dbReference type="SUPFAM" id="SSF48403">
    <property type="entry name" value="Ankyrin repeat"/>
    <property type="match status" value="1"/>
</dbReference>
<evidence type="ECO:0000313" key="5">
    <source>
        <dbReference type="EMBL" id="CAK0805137.1"/>
    </source>
</evidence>
<feature type="compositionally biased region" description="Basic and acidic residues" evidence="4">
    <location>
        <begin position="78"/>
        <end position="89"/>
    </location>
</feature>
<feature type="region of interest" description="Disordered" evidence="4">
    <location>
        <begin position="69"/>
        <end position="90"/>
    </location>
</feature>
<name>A0ABN9QGM1_9DINO</name>
<organism evidence="5 6">
    <name type="scientific">Prorocentrum cordatum</name>
    <dbReference type="NCBI Taxonomy" id="2364126"/>
    <lineage>
        <taxon>Eukaryota</taxon>
        <taxon>Sar</taxon>
        <taxon>Alveolata</taxon>
        <taxon>Dinophyceae</taxon>
        <taxon>Prorocentrales</taxon>
        <taxon>Prorocentraceae</taxon>
        <taxon>Prorocentrum</taxon>
    </lineage>
</organism>
<dbReference type="EMBL" id="CAUYUJ010003392">
    <property type="protein sequence ID" value="CAK0805137.1"/>
    <property type="molecule type" value="Genomic_DNA"/>
</dbReference>
<dbReference type="SMART" id="SM00248">
    <property type="entry name" value="ANK"/>
    <property type="match status" value="3"/>
</dbReference>
<evidence type="ECO:0000256" key="4">
    <source>
        <dbReference type="SAM" id="MobiDB-lite"/>
    </source>
</evidence>
<dbReference type="Proteomes" id="UP001189429">
    <property type="component" value="Unassembled WGS sequence"/>
</dbReference>
<keyword evidence="6" id="KW-1185">Reference proteome</keyword>
<dbReference type="Gene3D" id="1.25.40.20">
    <property type="entry name" value="Ankyrin repeat-containing domain"/>
    <property type="match status" value="2"/>
</dbReference>
<evidence type="ECO:0000256" key="2">
    <source>
        <dbReference type="ARBA" id="ARBA00023043"/>
    </source>
</evidence>
<sequence length="357" mass="38653">MGFVSVPPCPPSPSPMAAAVASPDVLRLGDGTEISLARVPGVDESTWGEAFRALAAACVPGSGANLRPRGCRQASRPAVEERRGRREGAAPEDLSCAFGCECWVATVAEGTTDLERHPWVARVKDYLQGNPDVAKKLQAFSKDPEAMRGWLQTQAMSDHYQRKLGVADDEVQGRMRALEQDPELAPIIEDIKKHGMEAVMRHYQDEELMLKFSKAMGGVPEELKPALKKIDETPLSLHEAAKMGDLKAVQEHMEKKRPLDAQDARGITPLGYAVGGNRIAVVKLLLDSRANPFAVDSNGNSALHYAAGYGRKELVEYLLKTGGSVAQANAQGRKPLDVATQNRHDAVIQVLRAHGAQ</sequence>
<evidence type="ECO:0000256" key="1">
    <source>
        <dbReference type="ARBA" id="ARBA00022737"/>
    </source>
</evidence>
<dbReference type="Pfam" id="PF12796">
    <property type="entry name" value="Ank_2"/>
    <property type="match status" value="1"/>
</dbReference>
<dbReference type="InterPro" id="IPR036770">
    <property type="entry name" value="Ankyrin_rpt-contain_sf"/>
</dbReference>
<keyword evidence="2 3" id="KW-0040">ANK repeat</keyword>
<feature type="repeat" description="ANK" evidence="3">
    <location>
        <begin position="331"/>
        <end position="357"/>
    </location>
</feature>
<dbReference type="PROSITE" id="PS50088">
    <property type="entry name" value="ANK_REPEAT"/>
    <property type="match status" value="3"/>
</dbReference>
<proteinExistence type="predicted"/>
<keyword evidence="1" id="KW-0677">Repeat</keyword>
<reference evidence="5" key="1">
    <citation type="submission" date="2023-10" db="EMBL/GenBank/DDBJ databases">
        <authorList>
            <person name="Chen Y."/>
            <person name="Shah S."/>
            <person name="Dougan E. K."/>
            <person name="Thang M."/>
            <person name="Chan C."/>
        </authorList>
    </citation>
    <scope>NUCLEOTIDE SEQUENCE [LARGE SCALE GENOMIC DNA]</scope>
</reference>
<evidence type="ECO:0000313" key="6">
    <source>
        <dbReference type="Proteomes" id="UP001189429"/>
    </source>
</evidence>
<feature type="repeat" description="ANK" evidence="3">
    <location>
        <begin position="298"/>
        <end position="330"/>
    </location>
</feature>
<accession>A0ABN9QGM1</accession>
<comment type="caution">
    <text evidence="5">The sequence shown here is derived from an EMBL/GenBank/DDBJ whole genome shotgun (WGS) entry which is preliminary data.</text>
</comment>
<evidence type="ECO:0000256" key="3">
    <source>
        <dbReference type="PROSITE-ProRule" id="PRU00023"/>
    </source>
</evidence>
<dbReference type="PANTHER" id="PTHR24171">
    <property type="entry name" value="ANKYRIN REPEAT DOMAIN-CONTAINING PROTEIN 39-RELATED"/>
    <property type="match status" value="1"/>
</dbReference>
<dbReference type="PROSITE" id="PS50297">
    <property type="entry name" value="ANK_REP_REGION"/>
    <property type="match status" value="2"/>
</dbReference>
<gene>
    <name evidence="5" type="ORF">PCOR1329_LOCUS11750</name>
</gene>
<protein>
    <submittedName>
        <fullName evidence="5">Uncharacterized protein</fullName>
    </submittedName>
</protein>
<feature type="repeat" description="ANK" evidence="3">
    <location>
        <begin position="265"/>
        <end position="297"/>
    </location>
</feature>